<evidence type="ECO:0000313" key="2">
    <source>
        <dbReference type="EMBL" id="OXR44868.1"/>
    </source>
</evidence>
<proteinExistence type="predicted"/>
<dbReference type="EMBL" id="NGAF01000005">
    <property type="protein sequence ID" value="OXR44868.1"/>
    <property type="molecule type" value="Genomic_DNA"/>
</dbReference>
<name>A0A231H7P5_9NOCA</name>
<feature type="chain" id="PRO_5012104588" evidence="1">
    <location>
        <begin position="25"/>
        <end position="246"/>
    </location>
</feature>
<dbReference type="RefSeq" id="WP_094025525.1">
    <property type="nucleotide sequence ID" value="NZ_NGAF01000005.1"/>
</dbReference>
<comment type="caution">
    <text evidence="2">The sequence shown here is derived from an EMBL/GenBank/DDBJ whole genome shotgun (WGS) entry which is preliminary data.</text>
</comment>
<reference evidence="2 3" key="1">
    <citation type="submission" date="2017-07" db="EMBL/GenBank/DDBJ databases">
        <title>First draft Genome Sequence of Nocardia cerradoensis isolated from human infection.</title>
        <authorList>
            <person name="Carrasco G."/>
        </authorList>
    </citation>
    <scope>NUCLEOTIDE SEQUENCE [LARGE SCALE GENOMIC DNA]</scope>
    <source>
        <strain evidence="2 3">CNM20130759</strain>
    </source>
</reference>
<organism evidence="2 3">
    <name type="scientific">Nocardia cerradoensis</name>
    <dbReference type="NCBI Taxonomy" id="85688"/>
    <lineage>
        <taxon>Bacteria</taxon>
        <taxon>Bacillati</taxon>
        <taxon>Actinomycetota</taxon>
        <taxon>Actinomycetes</taxon>
        <taxon>Mycobacteriales</taxon>
        <taxon>Nocardiaceae</taxon>
        <taxon>Nocardia</taxon>
    </lineage>
</organism>
<keyword evidence="1" id="KW-0732">Signal</keyword>
<dbReference type="Proteomes" id="UP000215506">
    <property type="component" value="Unassembled WGS sequence"/>
</dbReference>
<evidence type="ECO:0000256" key="1">
    <source>
        <dbReference type="SAM" id="SignalP"/>
    </source>
</evidence>
<accession>A0A231H7P5</accession>
<sequence length="246" mass="23664">MKTTTRTIAVSTLLATAVVAAAGAAQGEAVVPVPTAPVPTAPASVAPQSDWTSTDLGPGIRYQDDTTTGTAALQTPFGAVAVRPGQFDIRDGAGRTLLGTPIEVPATTESAPPATPSQTVAGTVEPTAAQPNQVADTQMSDLNQAVAAAGPHMGLAMAVGGMAGSVVGAAIGCPLGIATGGTLISVATAGTMTVPAMAAACLVGLVAVGGLGASVGGIAVAIPVGIAAGTQKYNQLQAEHAQGATH</sequence>
<gene>
    <name evidence="2" type="ORF">B7C42_02822</name>
</gene>
<dbReference type="AlphaFoldDB" id="A0A231H7P5"/>
<keyword evidence="3" id="KW-1185">Reference proteome</keyword>
<evidence type="ECO:0000313" key="3">
    <source>
        <dbReference type="Proteomes" id="UP000215506"/>
    </source>
</evidence>
<feature type="signal peptide" evidence="1">
    <location>
        <begin position="1"/>
        <end position="24"/>
    </location>
</feature>
<protein>
    <submittedName>
        <fullName evidence="2">Uncharacterized protein</fullName>
    </submittedName>
</protein>